<dbReference type="InterPro" id="IPR003495">
    <property type="entry name" value="CobW/HypB/UreG_nucleotide-bd"/>
</dbReference>
<evidence type="ECO:0000313" key="8">
    <source>
        <dbReference type="EMBL" id="KAB7741693.1"/>
    </source>
</evidence>
<comment type="caution">
    <text evidence="8">The sequence shown here is derived from an EMBL/GenBank/DDBJ whole genome shotgun (WGS) entry which is preliminary data.</text>
</comment>
<keyword evidence="1" id="KW-0547">Nucleotide-binding</keyword>
<dbReference type="PANTHER" id="PTHR13748">
    <property type="entry name" value="COBW-RELATED"/>
    <property type="match status" value="1"/>
</dbReference>
<dbReference type="RefSeq" id="WP_152214996.1">
    <property type="nucleotide sequence ID" value="NZ_JBAQYD010000187.1"/>
</dbReference>
<dbReference type="InterPro" id="IPR051316">
    <property type="entry name" value="Zinc-reg_GTPase_activator"/>
</dbReference>
<dbReference type="Gene3D" id="3.40.50.300">
    <property type="entry name" value="P-loop containing nucleotide triphosphate hydrolases"/>
    <property type="match status" value="1"/>
</dbReference>
<dbReference type="InterPro" id="IPR011629">
    <property type="entry name" value="CobW-like_C"/>
</dbReference>
<comment type="catalytic activity">
    <reaction evidence="6">
        <text>GTP + H2O = GDP + phosphate + H(+)</text>
        <dbReference type="Rhea" id="RHEA:19669"/>
        <dbReference type="ChEBI" id="CHEBI:15377"/>
        <dbReference type="ChEBI" id="CHEBI:15378"/>
        <dbReference type="ChEBI" id="CHEBI:37565"/>
        <dbReference type="ChEBI" id="CHEBI:43474"/>
        <dbReference type="ChEBI" id="CHEBI:58189"/>
    </reaction>
    <physiologicalReaction direction="left-to-right" evidence="6">
        <dbReference type="Rhea" id="RHEA:19670"/>
    </physiologicalReaction>
</comment>
<dbReference type="GO" id="GO:0005737">
    <property type="term" value="C:cytoplasm"/>
    <property type="evidence" value="ECO:0007669"/>
    <property type="project" value="TreeGrafter"/>
</dbReference>
<dbReference type="Pfam" id="PF07683">
    <property type="entry name" value="CobW_C"/>
    <property type="match status" value="1"/>
</dbReference>
<feature type="domain" description="CobW C-terminal" evidence="7">
    <location>
        <begin position="225"/>
        <end position="320"/>
    </location>
</feature>
<proteinExistence type="inferred from homology"/>
<protein>
    <submittedName>
        <fullName evidence="8">GTP-binding protein</fullName>
    </submittedName>
</protein>
<dbReference type="AlphaFoldDB" id="A0A6N6VKE3"/>
<dbReference type="Proteomes" id="UP000468901">
    <property type="component" value="Unassembled WGS sequence"/>
</dbReference>
<dbReference type="SUPFAM" id="SSF90002">
    <property type="entry name" value="Hypothetical protein YjiA, C-terminal domain"/>
    <property type="match status" value="1"/>
</dbReference>
<dbReference type="InterPro" id="IPR027417">
    <property type="entry name" value="P-loop_NTPase"/>
</dbReference>
<evidence type="ECO:0000256" key="5">
    <source>
        <dbReference type="ARBA" id="ARBA00045658"/>
    </source>
</evidence>
<evidence type="ECO:0000259" key="7">
    <source>
        <dbReference type="SMART" id="SM00833"/>
    </source>
</evidence>
<keyword evidence="9" id="KW-1185">Reference proteome</keyword>
<sequence>MTGDAPVIVDVLTGFLGAGKTSLVRRLAEAGALSGVAVLVNEYAAPPVDQSLMGLSGLKAGTFADGCLCCATDGDLRASLLQLLENRAGGKVRPFTRILIETSGIADPASLLATLVSDPMLRPRLRLGRVVTLVDLCHAPTTLAEQQEAVAQIVAADIVLFTKADMADEGAVELACAVVGAINPIAALRECSPHDNTDPFDLHALQPRHRKAPVASAVHTHHHHIASTVLRWPSPVDWAVFASWLSLLLHRHGPNILRMKGIMTIAGEEQHGPVVIQSVRHIVHMPEHVAQPAANGGAEIVVIAREIDPALIRRSFETFLAHAERKNRSTEDHLPQINAVIA</sequence>
<evidence type="ECO:0000256" key="2">
    <source>
        <dbReference type="ARBA" id="ARBA00022801"/>
    </source>
</evidence>
<dbReference type="SMART" id="SM00833">
    <property type="entry name" value="CobW_C"/>
    <property type="match status" value="1"/>
</dbReference>
<evidence type="ECO:0000256" key="6">
    <source>
        <dbReference type="ARBA" id="ARBA00049117"/>
    </source>
</evidence>
<keyword evidence="3" id="KW-0143">Chaperone</keyword>
<dbReference type="Pfam" id="PF02492">
    <property type="entry name" value="cobW"/>
    <property type="match status" value="1"/>
</dbReference>
<evidence type="ECO:0000256" key="4">
    <source>
        <dbReference type="ARBA" id="ARBA00034320"/>
    </source>
</evidence>
<dbReference type="EMBL" id="WESC01000003">
    <property type="protein sequence ID" value="KAB7741693.1"/>
    <property type="molecule type" value="Genomic_DNA"/>
</dbReference>
<reference evidence="8 9" key="1">
    <citation type="submission" date="2019-09" db="EMBL/GenBank/DDBJ databases">
        <title>Parvibaculum sedimenti sp. nov., isolated from sediment.</title>
        <authorList>
            <person name="Wang Y."/>
        </authorList>
    </citation>
    <scope>NUCLEOTIDE SEQUENCE [LARGE SCALE GENOMIC DNA]</scope>
    <source>
        <strain evidence="8 9">HXT-9</strain>
    </source>
</reference>
<dbReference type="PANTHER" id="PTHR13748:SF62">
    <property type="entry name" value="COBW DOMAIN-CONTAINING PROTEIN"/>
    <property type="match status" value="1"/>
</dbReference>
<evidence type="ECO:0000256" key="3">
    <source>
        <dbReference type="ARBA" id="ARBA00023186"/>
    </source>
</evidence>
<organism evidence="8 9">
    <name type="scientific">Parvibaculum sedimenti</name>
    <dbReference type="NCBI Taxonomy" id="2608632"/>
    <lineage>
        <taxon>Bacteria</taxon>
        <taxon>Pseudomonadati</taxon>
        <taxon>Pseudomonadota</taxon>
        <taxon>Alphaproteobacteria</taxon>
        <taxon>Hyphomicrobiales</taxon>
        <taxon>Parvibaculaceae</taxon>
        <taxon>Parvibaculum</taxon>
    </lineage>
</organism>
<dbReference type="CDD" id="cd03112">
    <property type="entry name" value="CobW-like"/>
    <property type="match status" value="1"/>
</dbReference>
<dbReference type="SUPFAM" id="SSF52540">
    <property type="entry name" value="P-loop containing nucleoside triphosphate hydrolases"/>
    <property type="match status" value="1"/>
</dbReference>
<keyword evidence="2" id="KW-0378">Hydrolase</keyword>
<evidence type="ECO:0000256" key="1">
    <source>
        <dbReference type="ARBA" id="ARBA00022741"/>
    </source>
</evidence>
<name>A0A6N6VKE3_9HYPH</name>
<dbReference type="InterPro" id="IPR036627">
    <property type="entry name" value="CobW-likC_sf"/>
</dbReference>
<dbReference type="Gene3D" id="3.30.1220.10">
    <property type="entry name" value="CobW-like, C-terminal domain"/>
    <property type="match status" value="1"/>
</dbReference>
<comment type="similarity">
    <text evidence="4">Belongs to the SIMIBI class G3E GTPase family. ZNG1 subfamily.</text>
</comment>
<dbReference type="GO" id="GO:0016787">
    <property type="term" value="F:hydrolase activity"/>
    <property type="evidence" value="ECO:0007669"/>
    <property type="project" value="UniProtKB-KW"/>
</dbReference>
<gene>
    <name evidence="8" type="ORF">F2P47_04620</name>
</gene>
<evidence type="ECO:0000313" key="9">
    <source>
        <dbReference type="Proteomes" id="UP000468901"/>
    </source>
</evidence>
<accession>A0A6N6VKE3</accession>
<dbReference type="GO" id="GO:0000166">
    <property type="term" value="F:nucleotide binding"/>
    <property type="evidence" value="ECO:0007669"/>
    <property type="project" value="UniProtKB-KW"/>
</dbReference>
<comment type="function">
    <text evidence="5">Zinc chaperone that directly transfers zinc cofactor to target proteins, thereby activating them. Zinc is transferred from the CXCC motif in the GTPase domain to the zinc binding site in target proteins in a process requiring GTP hydrolysis.</text>
</comment>